<protein>
    <recommendedName>
        <fullName evidence="4">START domain-containing protein</fullName>
    </recommendedName>
</protein>
<sequence length="232" mass="26975">MMLKTPLPLLLTTLMSLNSYAALEDENNNLSLQDKDWQLVKKDNRHGITSYSKLEDGKSYRSFKAEVLYEQPFDVTACHQLDANNFRKWFMNSKESRLLQRVSDTEFYMYLRFKAPLAVPDRDVVLNVSIQPYSEKKPVLVISYKAVPDYLPPVSNVVRIPVWDVTTVIKPIDNQQSQEITFGYAEAGKGHIPIWLINFFQKQMPYSNSLARGRDLKTYQVEAKNCDFKYKE</sequence>
<dbReference type="SUPFAM" id="SSF55961">
    <property type="entry name" value="Bet v1-like"/>
    <property type="match status" value="1"/>
</dbReference>
<dbReference type="AlphaFoldDB" id="A0A2T5IZL5"/>
<reference evidence="2 3" key="1">
    <citation type="submission" date="2018-04" db="EMBL/GenBank/DDBJ databases">
        <title>Genomic Encyclopedia of Archaeal and Bacterial Type Strains, Phase II (KMG-II): from individual species to whole genera.</title>
        <authorList>
            <person name="Goeker M."/>
        </authorList>
    </citation>
    <scope>NUCLEOTIDE SEQUENCE [LARGE SCALE GENOMIC DNA]</scope>
    <source>
        <strain evidence="2 3">DSM 5822</strain>
    </source>
</reference>
<evidence type="ECO:0000256" key="1">
    <source>
        <dbReference type="SAM" id="SignalP"/>
    </source>
</evidence>
<dbReference type="Proteomes" id="UP000244223">
    <property type="component" value="Unassembled WGS sequence"/>
</dbReference>
<feature type="signal peptide" evidence="1">
    <location>
        <begin position="1"/>
        <end position="21"/>
    </location>
</feature>
<gene>
    <name evidence="2" type="ORF">C8N29_10637</name>
</gene>
<comment type="caution">
    <text evidence="2">The sequence shown here is derived from an EMBL/GenBank/DDBJ whole genome shotgun (WGS) entry which is preliminary data.</text>
</comment>
<accession>A0A2T5IZL5</accession>
<dbReference type="OrthoDB" id="1845996at2"/>
<organism evidence="2 3">
    <name type="scientific">Agitococcus lubricus</name>
    <dbReference type="NCBI Taxonomy" id="1077255"/>
    <lineage>
        <taxon>Bacteria</taxon>
        <taxon>Pseudomonadati</taxon>
        <taxon>Pseudomonadota</taxon>
        <taxon>Gammaproteobacteria</taxon>
        <taxon>Moraxellales</taxon>
        <taxon>Moraxellaceae</taxon>
        <taxon>Agitococcus</taxon>
    </lineage>
</organism>
<dbReference type="InterPro" id="IPR023393">
    <property type="entry name" value="START-like_dom_sf"/>
</dbReference>
<keyword evidence="3" id="KW-1185">Reference proteome</keyword>
<evidence type="ECO:0000313" key="3">
    <source>
        <dbReference type="Proteomes" id="UP000244223"/>
    </source>
</evidence>
<evidence type="ECO:0008006" key="4">
    <source>
        <dbReference type="Google" id="ProtNLM"/>
    </source>
</evidence>
<feature type="chain" id="PRO_5015774757" description="START domain-containing protein" evidence="1">
    <location>
        <begin position="22"/>
        <end position="232"/>
    </location>
</feature>
<dbReference type="EMBL" id="QAON01000006">
    <property type="protein sequence ID" value="PTQ89506.1"/>
    <property type="molecule type" value="Genomic_DNA"/>
</dbReference>
<name>A0A2T5IZL5_9GAMM</name>
<dbReference type="Gene3D" id="3.30.530.20">
    <property type="match status" value="1"/>
</dbReference>
<dbReference type="RefSeq" id="WP_107865472.1">
    <property type="nucleotide sequence ID" value="NZ_QAON01000006.1"/>
</dbReference>
<proteinExistence type="predicted"/>
<evidence type="ECO:0000313" key="2">
    <source>
        <dbReference type="EMBL" id="PTQ89506.1"/>
    </source>
</evidence>
<keyword evidence="1" id="KW-0732">Signal</keyword>